<dbReference type="Proteomes" id="UP001501490">
    <property type="component" value="Unassembled WGS sequence"/>
</dbReference>
<gene>
    <name evidence="2" type="ORF">GCM10022236_41720</name>
</gene>
<keyword evidence="3" id="KW-1185">Reference proteome</keyword>
<proteinExistence type="predicted"/>
<organism evidence="2 3">
    <name type="scientific">Microlunatus ginsengisoli</name>
    <dbReference type="NCBI Taxonomy" id="363863"/>
    <lineage>
        <taxon>Bacteria</taxon>
        <taxon>Bacillati</taxon>
        <taxon>Actinomycetota</taxon>
        <taxon>Actinomycetes</taxon>
        <taxon>Propionibacteriales</taxon>
        <taxon>Propionibacteriaceae</taxon>
        <taxon>Microlunatus</taxon>
    </lineage>
</organism>
<dbReference type="EMBL" id="BAABAB010000036">
    <property type="protein sequence ID" value="GAA3634770.1"/>
    <property type="molecule type" value="Genomic_DNA"/>
</dbReference>
<sequence>MRPWAGAVPRVDEPGGAAHGADMIITAAPAKTDKFTADRTPQAADPRVGSGSAVGETVPAGTKRCKECGQTKPLEQFYDASKGTGKRPYCRKCDHRRQYETRARTRARTVRQRAYHRSLAALKDLVPADTWHRVYAAELVKAEAEVDQVGDVILMPGQRMDGETAADRIATLCADCGDHHRRGHACPVCGSTPGQPAAVIQISALASGQARVSAKQITVLKP</sequence>
<evidence type="ECO:0000313" key="3">
    <source>
        <dbReference type="Proteomes" id="UP001501490"/>
    </source>
</evidence>
<evidence type="ECO:0000256" key="1">
    <source>
        <dbReference type="SAM" id="MobiDB-lite"/>
    </source>
</evidence>
<accession>A0ABP7ALR9</accession>
<comment type="caution">
    <text evidence="2">The sequence shown here is derived from an EMBL/GenBank/DDBJ whole genome shotgun (WGS) entry which is preliminary data.</text>
</comment>
<name>A0ABP7ALR9_9ACTN</name>
<evidence type="ECO:0000313" key="2">
    <source>
        <dbReference type="EMBL" id="GAA3634770.1"/>
    </source>
</evidence>
<reference evidence="3" key="1">
    <citation type="journal article" date="2019" name="Int. J. Syst. Evol. Microbiol.">
        <title>The Global Catalogue of Microorganisms (GCM) 10K type strain sequencing project: providing services to taxonomists for standard genome sequencing and annotation.</title>
        <authorList>
            <consortium name="The Broad Institute Genomics Platform"/>
            <consortium name="The Broad Institute Genome Sequencing Center for Infectious Disease"/>
            <person name="Wu L."/>
            <person name="Ma J."/>
        </authorList>
    </citation>
    <scope>NUCLEOTIDE SEQUENCE [LARGE SCALE GENOMIC DNA]</scope>
    <source>
        <strain evidence="3">JCM 16929</strain>
    </source>
</reference>
<protein>
    <submittedName>
        <fullName evidence="2">Uncharacterized protein</fullName>
    </submittedName>
</protein>
<feature type="region of interest" description="Disordered" evidence="1">
    <location>
        <begin position="33"/>
        <end position="57"/>
    </location>
</feature>